<organism evidence="2 3">
    <name type="scientific">Vermiconidia calcicola</name>
    <dbReference type="NCBI Taxonomy" id="1690605"/>
    <lineage>
        <taxon>Eukaryota</taxon>
        <taxon>Fungi</taxon>
        <taxon>Dikarya</taxon>
        <taxon>Ascomycota</taxon>
        <taxon>Pezizomycotina</taxon>
        <taxon>Dothideomycetes</taxon>
        <taxon>Dothideomycetidae</taxon>
        <taxon>Mycosphaerellales</taxon>
        <taxon>Extremaceae</taxon>
        <taxon>Vermiconidia</taxon>
    </lineage>
</organism>
<evidence type="ECO:0008006" key="4">
    <source>
        <dbReference type="Google" id="ProtNLM"/>
    </source>
</evidence>
<dbReference type="SUPFAM" id="SSF48403">
    <property type="entry name" value="Ankyrin repeat"/>
    <property type="match status" value="1"/>
</dbReference>
<feature type="compositionally biased region" description="Basic residues" evidence="1">
    <location>
        <begin position="260"/>
        <end position="280"/>
    </location>
</feature>
<feature type="region of interest" description="Disordered" evidence="1">
    <location>
        <begin position="259"/>
        <end position="280"/>
    </location>
</feature>
<protein>
    <recommendedName>
        <fullName evidence="4">Ankyrin repeat protein</fullName>
    </recommendedName>
</protein>
<dbReference type="InterPro" id="IPR036770">
    <property type="entry name" value="Ankyrin_rpt-contain_sf"/>
</dbReference>
<dbReference type="Proteomes" id="UP001345827">
    <property type="component" value="Unassembled WGS sequence"/>
</dbReference>
<accession>A0AAV9QM09</accession>
<name>A0AAV9QM09_9PEZI</name>
<comment type="caution">
    <text evidence="2">The sequence shown here is derived from an EMBL/GenBank/DDBJ whole genome shotgun (WGS) entry which is preliminary data.</text>
</comment>
<sequence>MDQSLPPEPKMLSAHQEAMVEACKAGQLAELQKLFHEHDVKHGDDPIPYWHAPQEGAPATSTLFAAAISHGQQSIVEYLRSVYPKFDFYDGSIIHSLTGEKPNLDMIKLVCSYSPRIAHFGFDDHTTTFLSLACEGGPQNAPIVDFLVDHGAMADDDFGSYAYHFGVELLPAVQHDQPTEIIKKMIPKTSKLWMPTDVAIRRKRVDVLELLLKEEENRGGTHSSDGKYEQSLLCRAQATEDKKVIAVVERYLCNMEKRATKSKSKSKSKSAARKVRSTRAAMKGRRWWRFGARAEYRPPQTCKADAEDSSSAPLRSGARRWWWWWWPLSKIARAPKSADVYHQKKEPLDSASEEED</sequence>
<evidence type="ECO:0000313" key="3">
    <source>
        <dbReference type="Proteomes" id="UP001345827"/>
    </source>
</evidence>
<dbReference type="AlphaFoldDB" id="A0AAV9QM09"/>
<proteinExistence type="predicted"/>
<reference evidence="2 3" key="1">
    <citation type="submission" date="2023-06" db="EMBL/GenBank/DDBJ databases">
        <title>Black Yeasts Isolated from many extreme environments.</title>
        <authorList>
            <person name="Coleine C."/>
            <person name="Stajich J.E."/>
            <person name="Selbmann L."/>
        </authorList>
    </citation>
    <scope>NUCLEOTIDE SEQUENCE [LARGE SCALE GENOMIC DNA]</scope>
    <source>
        <strain evidence="2 3">CCFEE 5887</strain>
    </source>
</reference>
<dbReference type="Gene3D" id="1.25.40.20">
    <property type="entry name" value="Ankyrin repeat-containing domain"/>
    <property type="match status" value="1"/>
</dbReference>
<feature type="compositionally biased region" description="Basic and acidic residues" evidence="1">
    <location>
        <begin position="339"/>
        <end position="348"/>
    </location>
</feature>
<feature type="region of interest" description="Disordered" evidence="1">
    <location>
        <begin position="336"/>
        <end position="356"/>
    </location>
</feature>
<evidence type="ECO:0000256" key="1">
    <source>
        <dbReference type="SAM" id="MobiDB-lite"/>
    </source>
</evidence>
<keyword evidence="3" id="KW-1185">Reference proteome</keyword>
<evidence type="ECO:0000313" key="2">
    <source>
        <dbReference type="EMBL" id="KAK5545974.1"/>
    </source>
</evidence>
<gene>
    <name evidence="2" type="ORF">LTR25_000985</name>
</gene>
<dbReference type="EMBL" id="JAXLQG010000001">
    <property type="protein sequence ID" value="KAK5545974.1"/>
    <property type="molecule type" value="Genomic_DNA"/>
</dbReference>